<dbReference type="HOGENOM" id="CLU_2358291_0_0_10"/>
<dbReference type="OrthoDB" id="885507at2"/>
<dbReference type="AlphaFoldDB" id="A0A0E3V5G8"/>
<organism evidence="1 2">
    <name type="scientific">Spirosoma radiotolerans</name>
    <dbReference type="NCBI Taxonomy" id="1379870"/>
    <lineage>
        <taxon>Bacteria</taxon>
        <taxon>Pseudomonadati</taxon>
        <taxon>Bacteroidota</taxon>
        <taxon>Cytophagia</taxon>
        <taxon>Cytophagales</taxon>
        <taxon>Cytophagaceae</taxon>
        <taxon>Spirosoma</taxon>
    </lineage>
</organism>
<gene>
    <name evidence="1" type="ORF">SD10_00685</name>
</gene>
<dbReference type="STRING" id="1379870.SD10_00685"/>
<dbReference type="EMBL" id="CP010429">
    <property type="protein sequence ID" value="AKD53641.1"/>
    <property type="molecule type" value="Genomic_DNA"/>
</dbReference>
<accession>A0A0E3V5G8</accession>
<dbReference type="KEGG" id="srd:SD10_00685"/>
<evidence type="ECO:0000313" key="2">
    <source>
        <dbReference type="Proteomes" id="UP000033054"/>
    </source>
</evidence>
<reference evidence="1 2" key="1">
    <citation type="journal article" date="2014" name="Curr. Microbiol.">
        <title>Spirosoma radiotolerans sp. nov., a gamma-radiation-resistant bacterium isolated from gamma ray-irradiated soil.</title>
        <authorList>
            <person name="Lee J.J."/>
            <person name="Srinivasan S."/>
            <person name="Lim S."/>
            <person name="Joe M."/>
            <person name="Im S."/>
            <person name="Bae S.I."/>
            <person name="Park K.R."/>
            <person name="Han J.H."/>
            <person name="Park S.H."/>
            <person name="Joo B.M."/>
            <person name="Park S.J."/>
            <person name="Kim M.K."/>
        </authorList>
    </citation>
    <scope>NUCLEOTIDE SEQUENCE [LARGE SCALE GENOMIC DNA]</scope>
    <source>
        <strain evidence="1 2">DG5A</strain>
    </source>
</reference>
<name>A0A0E3V5G8_9BACT</name>
<evidence type="ECO:0000313" key="1">
    <source>
        <dbReference type="EMBL" id="AKD53641.1"/>
    </source>
</evidence>
<proteinExistence type="predicted"/>
<keyword evidence="2" id="KW-1185">Reference proteome</keyword>
<dbReference type="PATRIC" id="fig|1379870.5.peg.149"/>
<dbReference type="Proteomes" id="UP000033054">
    <property type="component" value="Chromosome"/>
</dbReference>
<sequence>MEVICTNDNFPAPVLAFYAEFGIQTPKRDQMYTIRQVKRHTTGDTGVLLNEIKNPDVPVKHPVMGEVWFEPTFNINRFATLMGQPVRQEELEDVNA</sequence>
<dbReference type="RefSeq" id="WP_046375226.1">
    <property type="nucleotide sequence ID" value="NZ_CP010429.1"/>
</dbReference>
<protein>
    <submittedName>
        <fullName evidence="1">Uncharacterized protein</fullName>
    </submittedName>
</protein>